<accession>A0A6J4HPY0</accession>
<keyword evidence="1" id="KW-0808">Transferase</keyword>
<gene>
    <name evidence="1" type="ORF">AVDCRST_MAG92-913</name>
</gene>
<reference evidence="1" key="1">
    <citation type="submission" date="2020-02" db="EMBL/GenBank/DDBJ databases">
        <authorList>
            <person name="Meier V. D."/>
        </authorList>
    </citation>
    <scope>NUCLEOTIDE SEQUENCE</scope>
    <source>
        <strain evidence="1">AVDCRST_MAG92</strain>
    </source>
</reference>
<dbReference type="EMBL" id="CADCTM010000126">
    <property type="protein sequence ID" value="CAA9228727.1"/>
    <property type="molecule type" value="Genomic_DNA"/>
</dbReference>
<dbReference type="GO" id="GO:0008168">
    <property type="term" value="F:methyltransferase activity"/>
    <property type="evidence" value="ECO:0007669"/>
    <property type="project" value="UniProtKB-KW"/>
</dbReference>
<proteinExistence type="predicted"/>
<keyword evidence="1" id="KW-0489">Methyltransferase</keyword>
<organism evidence="1">
    <name type="scientific">uncultured Coleofasciculus sp</name>
    <dbReference type="NCBI Taxonomy" id="1267456"/>
    <lineage>
        <taxon>Bacteria</taxon>
        <taxon>Bacillati</taxon>
        <taxon>Cyanobacteriota</taxon>
        <taxon>Cyanophyceae</taxon>
        <taxon>Coleofasciculales</taxon>
        <taxon>Coleofasciculaceae</taxon>
        <taxon>Coleofasciculus</taxon>
        <taxon>environmental samples</taxon>
    </lineage>
</organism>
<dbReference type="AlphaFoldDB" id="A0A6J4HPY0"/>
<evidence type="ECO:0000313" key="1">
    <source>
        <dbReference type="EMBL" id="CAA9228727.1"/>
    </source>
</evidence>
<protein>
    <submittedName>
        <fullName evidence="1">Precorrin-3B methylase</fullName>
    </submittedName>
</protein>
<dbReference type="GO" id="GO:0032259">
    <property type="term" value="P:methylation"/>
    <property type="evidence" value="ECO:0007669"/>
    <property type="project" value="UniProtKB-KW"/>
</dbReference>
<name>A0A6J4HPY0_9CYAN</name>
<sequence length="48" mass="5510">MLIPDAACRGERLKGSYSGGNRALALYNTLSKEQKDQIPQVLWVWLRY</sequence>